<feature type="domain" description="ABC transporter" evidence="3">
    <location>
        <begin position="5"/>
        <end position="230"/>
    </location>
</feature>
<evidence type="ECO:0000256" key="1">
    <source>
        <dbReference type="ARBA" id="ARBA00022741"/>
    </source>
</evidence>
<dbReference type="RefSeq" id="WP_144986319.1">
    <property type="nucleotide sequence ID" value="NZ_VNJK01000001.1"/>
</dbReference>
<comment type="caution">
    <text evidence="4">The sequence shown here is derived from an EMBL/GenBank/DDBJ whole genome shotgun (WGS) entry which is preliminary data.</text>
</comment>
<reference evidence="4 5" key="1">
    <citation type="submission" date="2019-07" db="EMBL/GenBank/DDBJ databases">
        <authorList>
            <person name="Kim J."/>
        </authorList>
    </citation>
    <scope>NUCLEOTIDE SEQUENCE [LARGE SCALE GENOMIC DNA]</scope>
    <source>
        <strain evidence="4 5">N4</strain>
    </source>
</reference>
<dbReference type="SMART" id="SM00382">
    <property type="entry name" value="AAA"/>
    <property type="match status" value="1"/>
</dbReference>
<dbReference type="GO" id="GO:0016887">
    <property type="term" value="F:ATP hydrolysis activity"/>
    <property type="evidence" value="ECO:0007669"/>
    <property type="project" value="InterPro"/>
</dbReference>
<dbReference type="PANTHER" id="PTHR43158">
    <property type="entry name" value="SKFA PEPTIDE EXPORT ATP-BINDING PROTEIN SKFE"/>
    <property type="match status" value="1"/>
</dbReference>
<dbReference type="PROSITE" id="PS50893">
    <property type="entry name" value="ABC_TRANSPORTER_2"/>
    <property type="match status" value="1"/>
</dbReference>
<dbReference type="AlphaFoldDB" id="A0A559IVL0"/>
<sequence>MPHKIKADKVSLQFQNKQVLTNISFELEGEKIYGLLGRNGAGKTSLLSVLAAFVKPTSGSIAVDGEHVFENANVMEQIVFIRDVKMDDENGKAKKYMKDLSIFRPNFDMDYAERLIQRFKLPTDTEVSKLSRGMQSALHAIIGLASRCPITIFDEAYLGMDAPAREIFYEEVLNDFMEHPRTIILSTHLISEMESMFEEVLIIDQGQMIMHEDAETLRDSGVSVTGAVEQVDLFVNGKHILKEQVLGGTKLAMIYGQLSEQEIEEAKALKLTLGPITLQELFIHLTKEDKQ</sequence>
<gene>
    <name evidence="4" type="ORF">FPZ44_00310</name>
</gene>
<proteinExistence type="predicted"/>
<dbReference type="Pfam" id="PF00005">
    <property type="entry name" value="ABC_tran"/>
    <property type="match status" value="1"/>
</dbReference>
<dbReference type="Proteomes" id="UP000318102">
    <property type="component" value="Unassembled WGS sequence"/>
</dbReference>
<keyword evidence="5" id="KW-1185">Reference proteome</keyword>
<dbReference type="EMBL" id="VNJK01000001">
    <property type="protein sequence ID" value="TVX91633.1"/>
    <property type="molecule type" value="Genomic_DNA"/>
</dbReference>
<keyword evidence="1" id="KW-0547">Nucleotide-binding</keyword>
<dbReference type="InterPro" id="IPR003593">
    <property type="entry name" value="AAA+_ATPase"/>
</dbReference>
<dbReference type="SUPFAM" id="SSF52540">
    <property type="entry name" value="P-loop containing nucleoside triphosphate hydrolases"/>
    <property type="match status" value="1"/>
</dbReference>
<accession>A0A559IVL0</accession>
<evidence type="ECO:0000256" key="2">
    <source>
        <dbReference type="ARBA" id="ARBA00022840"/>
    </source>
</evidence>
<protein>
    <submittedName>
        <fullName evidence="4">ABC transporter ATP-binding protein</fullName>
    </submittedName>
</protein>
<dbReference type="PANTHER" id="PTHR43158:SF5">
    <property type="entry name" value="ABC TRANSPORTER, ATP-BINDING PROTEIN"/>
    <property type="match status" value="1"/>
</dbReference>
<dbReference type="InterPro" id="IPR003439">
    <property type="entry name" value="ABC_transporter-like_ATP-bd"/>
</dbReference>
<dbReference type="Gene3D" id="3.40.50.300">
    <property type="entry name" value="P-loop containing nucleotide triphosphate hydrolases"/>
    <property type="match status" value="1"/>
</dbReference>
<dbReference type="GO" id="GO:0005524">
    <property type="term" value="F:ATP binding"/>
    <property type="evidence" value="ECO:0007669"/>
    <property type="project" value="UniProtKB-KW"/>
</dbReference>
<dbReference type="OrthoDB" id="9804819at2"/>
<evidence type="ECO:0000259" key="3">
    <source>
        <dbReference type="PROSITE" id="PS50893"/>
    </source>
</evidence>
<name>A0A559IVL0_9BACL</name>
<organism evidence="4 5">
    <name type="scientific">Paenibacillus agilis</name>
    <dbReference type="NCBI Taxonomy" id="3020863"/>
    <lineage>
        <taxon>Bacteria</taxon>
        <taxon>Bacillati</taxon>
        <taxon>Bacillota</taxon>
        <taxon>Bacilli</taxon>
        <taxon>Bacillales</taxon>
        <taxon>Paenibacillaceae</taxon>
        <taxon>Paenibacillus</taxon>
    </lineage>
</organism>
<keyword evidence="2 4" id="KW-0067">ATP-binding</keyword>
<dbReference type="InterPro" id="IPR027417">
    <property type="entry name" value="P-loop_NTPase"/>
</dbReference>
<evidence type="ECO:0000313" key="4">
    <source>
        <dbReference type="EMBL" id="TVX91633.1"/>
    </source>
</evidence>
<evidence type="ECO:0000313" key="5">
    <source>
        <dbReference type="Proteomes" id="UP000318102"/>
    </source>
</evidence>